<reference evidence="2 3" key="1">
    <citation type="submission" date="2018-01" db="EMBL/GenBank/DDBJ databases">
        <title>Draft genome sequence of Sphaerisporangium sp. 7K107.</title>
        <authorList>
            <person name="Sahin N."/>
            <person name="Saygin H."/>
            <person name="Ay H."/>
        </authorList>
    </citation>
    <scope>NUCLEOTIDE SEQUENCE [LARGE SCALE GENOMIC DNA]</scope>
    <source>
        <strain evidence="2 3">7K107</strain>
    </source>
</reference>
<evidence type="ECO:0000313" key="2">
    <source>
        <dbReference type="EMBL" id="PZG49761.1"/>
    </source>
</evidence>
<name>A0A2W2GMC0_9ACTN</name>
<evidence type="ECO:0000313" key="3">
    <source>
        <dbReference type="Proteomes" id="UP000248544"/>
    </source>
</evidence>
<dbReference type="Proteomes" id="UP000248544">
    <property type="component" value="Unassembled WGS sequence"/>
</dbReference>
<feature type="region of interest" description="Disordered" evidence="1">
    <location>
        <begin position="1"/>
        <end position="22"/>
    </location>
</feature>
<sequence>MIAVSAPEPVAKDAPAVPATCPQRWGGADTGGWVPAAARVEGAGETLVPGAPVEALICAYPGLNYKPGGERPAGTRTLTTGTRAMLHDIAYLPVGSGPGACTAMGGPTTNYLIRFAYPDGSALWLGSAEEVNSCVVTTNGTVRSGAYIGRNITAAYRTGTWLPVRQTDACEGTTGRRGEEDTMVPGEPVSVTVCRQGSPTKTWPHRKYGAREAAALAGPLNARHAWKTANGCQGPPDDEGTFRLIFGYRDGPPVDIWFTSGCTPPIDNGALQADGTEELRDQIIRLAPAR</sequence>
<dbReference type="AlphaFoldDB" id="A0A2W2GMC0"/>
<proteinExistence type="predicted"/>
<evidence type="ECO:0000256" key="1">
    <source>
        <dbReference type="SAM" id="MobiDB-lite"/>
    </source>
</evidence>
<comment type="caution">
    <text evidence="2">The sequence shown here is derived from an EMBL/GenBank/DDBJ whole genome shotgun (WGS) entry which is preliminary data.</text>
</comment>
<protein>
    <submittedName>
        <fullName evidence="2">Uncharacterized protein</fullName>
    </submittedName>
</protein>
<organism evidence="2 3">
    <name type="scientific">Spongiactinospora gelatinilytica</name>
    <dbReference type="NCBI Taxonomy" id="2666298"/>
    <lineage>
        <taxon>Bacteria</taxon>
        <taxon>Bacillati</taxon>
        <taxon>Actinomycetota</taxon>
        <taxon>Actinomycetes</taxon>
        <taxon>Streptosporangiales</taxon>
        <taxon>Streptosporangiaceae</taxon>
        <taxon>Spongiactinospora</taxon>
    </lineage>
</organism>
<accession>A0A2W2GMC0</accession>
<gene>
    <name evidence="2" type="ORF">C1I98_11520</name>
</gene>
<keyword evidence="3" id="KW-1185">Reference proteome</keyword>
<dbReference type="EMBL" id="POUA01000067">
    <property type="protein sequence ID" value="PZG49761.1"/>
    <property type="molecule type" value="Genomic_DNA"/>
</dbReference>